<dbReference type="AlphaFoldDB" id="A0A8E2JKF7"/>
<evidence type="ECO:0000256" key="3">
    <source>
        <dbReference type="ARBA" id="ARBA00022833"/>
    </source>
</evidence>
<evidence type="ECO:0000313" key="7">
    <source>
        <dbReference type="Proteomes" id="UP000250266"/>
    </source>
</evidence>
<gene>
    <name evidence="6" type="ORF">K432DRAFT_388391</name>
</gene>
<dbReference type="Pfam" id="PF00484">
    <property type="entry name" value="Pro_CA"/>
    <property type="match status" value="1"/>
</dbReference>
<dbReference type="PANTHER" id="PTHR43175:SF3">
    <property type="entry name" value="CARBON DISULFIDE HYDROLASE"/>
    <property type="match status" value="1"/>
</dbReference>
<evidence type="ECO:0000313" key="6">
    <source>
        <dbReference type="EMBL" id="OCK85754.1"/>
    </source>
</evidence>
<dbReference type="Gene3D" id="3.40.1050.10">
    <property type="entry name" value="Carbonic anhydrase"/>
    <property type="match status" value="1"/>
</dbReference>
<evidence type="ECO:0000256" key="1">
    <source>
        <dbReference type="ARBA" id="ARBA00006217"/>
    </source>
</evidence>
<name>A0A8E2JKF7_9PEZI</name>
<dbReference type="EC" id="4.2.1.1" evidence="5"/>
<protein>
    <recommendedName>
        <fullName evidence="5">Carbonic anhydrase</fullName>
        <ecNumber evidence="5">4.2.1.1</ecNumber>
    </recommendedName>
    <alternativeName>
        <fullName evidence="5">Carbonate dehydratase</fullName>
    </alternativeName>
</protein>
<dbReference type="Proteomes" id="UP000250266">
    <property type="component" value="Unassembled WGS sequence"/>
</dbReference>
<dbReference type="GO" id="GO:0004089">
    <property type="term" value="F:carbonate dehydratase activity"/>
    <property type="evidence" value="ECO:0007669"/>
    <property type="project" value="UniProtKB-UniRule"/>
</dbReference>
<organism evidence="6 7">
    <name type="scientific">Lepidopterella palustris CBS 459.81</name>
    <dbReference type="NCBI Taxonomy" id="1314670"/>
    <lineage>
        <taxon>Eukaryota</taxon>
        <taxon>Fungi</taxon>
        <taxon>Dikarya</taxon>
        <taxon>Ascomycota</taxon>
        <taxon>Pezizomycotina</taxon>
        <taxon>Dothideomycetes</taxon>
        <taxon>Pleosporomycetidae</taxon>
        <taxon>Mytilinidiales</taxon>
        <taxon>Argynnaceae</taxon>
        <taxon>Lepidopterella</taxon>
    </lineage>
</organism>
<feature type="binding site" evidence="4">
    <location>
        <position position="42"/>
    </location>
    <ligand>
        <name>Zn(2+)</name>
        <dbReference type="ChEBI" id="CHEBI:29105"/>
    </ligand>
</feature>
<evidence type="ECO:0000256" key="4">
    <source>
        <dbReference type="PIRSR" id="PIRSR601765-1"/>
    </source>
</evidence>
<feature type="binding site" evidence="4">
    <location>
        <position position="44"/>
    </location>
    <ligand>
        <name>Zn(2+)</name>
        <dbReference type="ChEBI" id="CHEBI:29105"/>
    </ligand>
</feature>
<keyword evidence="7" id="KW-1185">Reference proteome</keyword>
<comment type="catalytic activity">
    <reaction evidence="5">
        <text>hydrogencarbonate + H(+) = CO2 + H2O</text>
        <dbReference type="Rhea" id="RHEA:10748"/>
        <dbReference type="ChEBI" id="CHEBI:15377"/>
        <dbReference type="ChEBI" id="CHEBI:15378"/>
        <dbReference type="ChEBI" id="CHEBI:16526"/>
        <dbReference type="ChEBI" id="CHEBI:17544"/>
        <dbReference type="EC" id="4.2.1.1"/>
    </reaction>
</comment>
<keyword evidence="5" id="KW-0456">Lyase</keyword>
<accession>A0A8E2JKF7</accession>
<dbReference type="SMART" id="SM00947">
    <property type="entry name" value="Pro_CA"/>
    <property type="match status" value="1"/>
</dbReference>
<dbReference type="GO" id="GO:0008270">
    <property type="term" value="F:zinc ion binding"/>
    <property type="evidence" value="ECO:0007669"/>
    <property type="project" value="UniProtKB-UniRule"/>
</dbReference>
<reference evidence="6 7" key="1">
    <citation type="journal article" date="2016" name="Nat. Commun.">
        <title>Ectomycorrhizal ecology is imprinted in the genome of the dominant symbiotic fungus Cenococcum geophilum.</title>
        <authorList>
            <consortium name="DOE Joint Genome Institute"/>
            <person name="Peter M."/>
            <person name="Kohler A."/>
            <person name="Ohm R.A."/>
            <person name="Kuo A."/>
            <person name="Krutzmann J."/>
            <person name="Morin E."/>
            <person name="Arend M."/>
            <person name="Barry K.W."/>
            <person name="Binder M."/>
            <person name="Choi C."/>
            <person name="Clum A."/>
            <person name="Copeland A."/>
            <person name="Grisel N."/>
            <person name="Haridas S."/>
            <person name="Kipfer T."/>
            <person name="LaButti K."/>
            <person name="Lindquist E."/>
            <person name="Lipzen A."/>
            <person name="Maire R."/>
            <person name="Meier B."/>
            <person name="Mihaltcheva S."/>
            <person name="Molinier V."/>
            <person name="Murat C."/>
            <person name="Poggeler S."/>
            <person name="Quandt C.A."/>
            <person name="Sperisen C."/>
            <person name="Tritt A."/>
            <person name="Tisserant E."/>
            <person name="Crous P.W."/>
            <person name="Henrissat B."/>
            <person name="Nehls U."/>
            <person name="Egli S."/>
            <person name="Spatafora J.W."/>
            <person name="Grigoriev I.V."/>
            <person name="Martin F.M."/>
        </authorList>
    </citation>
    <scope>NUCLEOTIDE SEQUENCE [LARGE SCALE GENOMIC DNA]</scope>
    <source>
        <strain evidence="6 7">CBS 459.81</strain>
    </source>
</reference>
<comment type="cofactor">
    <cofactor evidence="4">
        <name>Zn(2+)</name>
        <dbReference type="ChEBI" id="CHEBI:29105"/>
    </cofactor>
    <text evidence="4">Binds 1 zinc ion per subunit.</text>
</comment>
<feature type="binding site" evidence="4">
    <location>
        <position position="94"/>
    </location>
    <ligand>
        <name>Zn(2+)</name>
        <dbReference type="ChEBI" id="CHEBI:29105"/>
    </ligand>
</feature>
<evidence type="ECO:0000256" key="2">
    <source>
        <dbReference type="ARBA" id="ARBA00022723"/>
    </source>
</evidence>
<proteinExistence type="inferred from homology"/>
<comment type="similarity">
    <text evidence="1 5">Belongs to the beta-class carbonic anhydrase family.</text>
</comment>
<dbReference type="InterPro" id="IPR001765">
    <property type="entry name" value="Carbonic_anhydrase"/>
</dbReference>
<keyword evidence="2 4" id="KW-0479">Metal-binding</keyword>
<dbReference type="EMBL" id="KV744814">
    <property type="protein sequence ID" value="OCK85754.1"/>
    <property type="molecule type" value="Genomic_DNA"/>
</dbReference>
<keyword evidence="3 4" id="KW-0862">Zinc</keyword>
<comment type="function">
    <text evidence="5">Reversible hydration of carbon dioxide.</text>
</comment>
<dbReference type="InterPro" id="IPR036874">
    <property type="entry name" value="Carbonic_anhydrase_sf"/>
</dbReference>
<sequence>MTSVADLVQRNKELAASHTPIPTFAEMAGLGMGPPKTAILTCVDGRCSPENFVGLKPRDALVIRNICGHLAPALADIAGLDAFIGFNEIMVVHHTDCGATHFTNEMLRDTLKKRLPEHEANVDAMTFGAITDIEQSVKDDVDLFKKSPLIRKELAEHTYGFVYDIKTGLLTPVEQ</sequence>
<dbReference type="PANTHER" id="PTHR43175">
    <property type="entry name" value="CARBONIC ANHYDRASE"/>
    <property type="match status" value="1"/>
</dbReference>
<dbReference type="SUPFAM" id="SSF53056">
    <property type="entry name" value="beta-carbonic anhydrase, cab"/>
    <property type="match status" value="1"/>
</dbReference>
<feature type="binding site" evidence="4">
    <location>
        <position position="97"/>
    </location>
    <ligand>
        <name>Zn(2+)</name>
        <dbReference type="ChEBI" id="CHEBI:29105"/>
    </ligand>
</feature>
<evidence type="ECO:0000256" key="5">
    <source>
        <dbReference type="RuleBase" id="RU003956"/>
    </source>
</evidence>
<dbReference type="CDD" id="cd03379">
    <property type="entry name" value="beta_CA_cladeD"/>
    <property type="match status" value="1"/>
</dbReference>
<dbReference type="OrthoDB" id="10248475at2759"/>